<dbReference type="OrthoDB" id="414826at2759"/>
<feature type="signal peptide" evidence="1">
    <location>
        <begin position="1"/>
        <end position="17"/>
    </location>
</feature>
<gene>
    <name evidence="3" type="ORF">CAMP_LOCUS9502</name>
</gene>
<feature type="domain" description="SCP" evidence="2">
    <location>
        <begin position="28"/>
        <end position="162"/>
    </location>
</feature>
<dbReference type="Gene3D" id="3.40.33.10">
    <property type="entry name" value="CAP"/>
    <property type="match status" value="1"/>
</dbReference>
<sequence>MFMFIFIFLSIFGATNSLKPRCIAELVELLNQERQSAVYFYQVANMRKLIYSTRLESDALNATIPFMDFQVRTSTEYPSPRSPTILHHQSLRIRPFIFDDAFNTWFEKLARKVPNFDQTNPKILTREWKRRAPEYFQIIWPEAFEIGCVHVTRPDLHLFLACSFDASPVIDQHIFETGPPCSKCPRGMRCDHGLCM</sequence>
<accession>A0A9P1ILM8</accession>
<keyword evidence="1" id="KW-0732">Signal</keyword>
<dbReference type="AlphaFoldDB" id="A0A9P1ILM8"/>
<evidence type="ECO:0000313" key="4">
    <source>
        <dbReference type="Proteomes" id="UP001152747"/>
    </source>
</evidence>
<evidence type="ECO:0000259" key="2">
    <source>
        <dbReference type="Pfam" id="PF00188"/>
    </source>
</evidence>
<dbReference type="InterPro" id="IPR014044">
    <property type="entry name" value="CAP_dom"/>
</dbReference>
<comment type="caution">
    <text evidence="3">The sequence shown here is derived from an EMBL/GenBank/DDBJ whole genome shotgun (WGS) entry which is preliminary data.</text>
</comment>
<organism evidence="3 4">
    <name type="scientific">Caenorhabditis angaria</name>
    <dbReference type="NCBI Taxonomy" id="860376"/>
    <lineage>
        <taxon>Eukaryota</taxon>
        <taxon>Metazoa</taxon>
        <taxon>Ecdysozoa</taxon>
        <taxon>Nematoda</taxon>
        <taxon>Chromadorea</taxon>
        <taxon>Rhabditida</taxon>
        <taxon>Rhabditina</taxon>
        <taxon>Rhabditomorpha</taxon>
        <taxon>Rhabditoidea</taxon>
        <taxon>Rhabditidae</taxon>
        <taxon>Peloderinae</taxon>
        <taxon>Caenorhabditis</taxon>
    </lineage>
</organism>
<dbReference type="EMBL" id="CANHGI010000004">
    <property type="protein sequence ID" value="CAI5446865.1"/>
    <property type="molecule type" value="Genomic_DNA"/>
</dbReference>
<evidence type="ECO:0000313" key="3">
    <source>
        <dbReference type="EMBL" id="CAI5446865.1"/>
    </source>
</evidence>
<dbReference type="InterPro" id="IPR035940">
    <property type="entry name" value="CAP_sf"/>
</dbReference>
<proteinExistence type="predicted"/>
<keyword evidence="4" id="KW-1185">Reference proteome</keyword>
<reference evidence="3" key="1">
    <citation type="submission" date="2022-11" db="EMBL/GenBank/DDBJ databases">
        <authorList>
            <person name="Kikuchi T."/>
        </authorList>
    </citation>
    <scope>NUCLEOTIDE SEQUENCE</scope>
    <source>
        <strain evidence="3">PS1010</strain>
    </source>
</reference>
<dbReference type="SUPFAM" id="SSF55797">
    <property type="entry name" value="PR-1-like"/>
    <property type="match status" value="1"/>
</dbReference>
<evidence type="ECO:0000256" key="1">
    <source>
        <dbReference type="SAM" id="SignalP"/>
    </source>
</evidence>
<dbReference type="Proteomes" id="UP001152747">
    <property type="component" value="Unassembled WGS sequence"/>
</dbReference>
<protein>
    <recommendedName>
        <fullName evidence="2">SCP domain-containing protein</fullName>
    </recommendedName>
</protein>
<name>A0A9P1ILM8_9PELO</name>
<dbReference type="Pfam" id="PF00188">
    <property type="entry name" value="CAP"/>
    <property type="match status" value="1"/>
</dbReference>
<feature type="chain" id="PRO_5040483696" description="SCP domain-containing protein" evidence="1">
    <location>
        <begin position="18"/>
        <end position="196"/>
    </location>
</feature>